<evidence type="ECO:0000313" key="11">
    <source>
        <dbReference type="Proteomes" id="UP001630127"/>
    </source>
</evidence>
<comment type="catalytic activity">
    <reaction evidence="5">
        <text>alpha-D-glucose = beta-D-glucose</text>
        <dbReference type="Rhea" id="RHEA:10264"/>
        <dbReference type="ChEBI" id="CHEBI:15903"/>
        <dbReference type="ChEBI" id="CHEBI:17925"/>
        <dbReference type="EC" id="5.1.3.3"/>
    </reaction>
</comment>
<sequence length="365" mass="40524">MSKFSSWLCVIIVAVFGVAVSGSESKIGIYELKRGDFSLKVTNFGARIISVVLPDQNGKAVDIVLGYESIKDYLNDTRYFGAIVGRVANRIGGAQFTLNGIHYKLDANENQNMLHGGKKGFSQQIWKVEEYVKSEANPYIVLAYYSLDGEEGFPGNLHVRVTYVLLDSYNLRVIMEAEGFDKATPVNLAQHSYWNLGGHNSGDVLSDEVQIFASHITPVNQQLIPTGQISPVKGTPYDFLQSHKIGSQMKKGLPEGYDINYALDGRDDEEEDEEELKLAVIAHSKKTGIGMKISTSAPGVQFYTANYLSNVTGKGGYIYQAHAAYCFETQGFPDSVNHPNFPSQIINPGEVYTHYMLYEFKIKHD</sequence>
<dbReference type="InterPro" id="IPR015443">
    <property type="entry name" value="Aldose_1-epimerase"/>
</dbReference>
<organism evidence="10 11">
    <name type="scientific">Cinchona calisaya</name>
    <dbReference type="NCBI Taxonomy" id="153742"/>
    <lineage>
        <taxon>Eukaryota</taxon>
        <taxon>Viridiplantae</taxon>
        <taxon>Streptophyta</taxon>
        <taxon>Embryophyta</taxon>
        <taxon>Tracheophyta</taxon>
        <taxon>Spermatophyta</taxon>
        <taxon>Magnoliopsida</taxon>
        <taxon>eudicotyledons</taxon>
        <taxon>Gunneridae</taxon>
        <taxon>Pentapetalae</taxon>
        <taxon>asterids</taxon>
        <taxon>lamiids</taxon>
        <taxon>Gentianales</taxon>
        <taxon>Rubiaceae</taxon>
        <taxon>Cinchonoideae</taxon>
        <taxon>Cinchoneae</taxon>
        <taxon>Cinchona</taxon>
    </lineage>
</organism>
<dbReference type="Gene3D" id="2.70.98.10">
    <property type="match status" value="1"/>
</dbReference>
<name>A0ABD3A7P6_9GENT</name>
<evidence type="ECO:0000256" key="9">
    <source>
        <dbReference type="SAM" id="SignalP"/>
    </source>
</evidence>
<evidence type="ECO:0000256" key="1">
    <source>
        <dbReference type="ARBA" id="ARBA00005028"/>
    </source>
</evidence>
<evidence type="ECO:0000256" key="5">
    <source>
        <dbReference type="PIRNR" id="PIRNR005096"/>
    </source>
</evidence>
<dbReference type="PANTHER" id="PTHR10091:SF0">
    <property type="entry name" value="GALACTOSE MUTAROTASE"/>
    <property type="match status" value="1"/>
</dbReference>
<dbReference type="InterPro" id="IPR014718">
    <property type="entry name" value="GH-type_carb-bd"/>
</dbReference>
<dbReference type="Proteomes" id="UP001630127">
    <property type="component" value="Unassembled WGS sequence"/>
</dbReference>
<evidence type="ECO:0000256" key="8">
    <source>
        <dbReference type="PIRSR" id="PIRSR005096-3"/>
    </source>
</evidence>
<dbReference type="CDD" id="cd09019">
    <property type="entry name" value="galactose_mutarotase_like"/>
    <property type="match status" value="1"/>
</dbReference>
<dbReference type="InterPro" id="IPR011013">
    <property type="entry name" value="Gal_mutarotase_sf_dom"/>
</dbReference>
<dbReference type="PANTHER" id="PTHR10091">
    <property type="entry name" value="ALDOSE-1-EPIMERASE"/>
    <property type="match status" value="1"/>
</dbReference>
<feature type="binding site" evidence="8">
    <location>
        <begin position="191"/>
        <end position="193"/>
    </location>
    <ligand>
        <name>beta-D-galactose</name>
        <dbReference type="ChEBI" id="CHEBI:27667"/>
    </ligand>
</feature>
<dbReference type="Pfam" id="PF01263">
    <property type="entry name" value="Aldose_epim"/>
    <property type="match status" value="1"/>
</dbReference>
<dbReference type="PIRSF" id="PIRSF005096">
    <property type="entry name" value="GALM"/>
    <property type="match status" value="1"/>
</dbReference>
<feature type="binding site" evidence="7">
    <location>
        <position position="258"/>
    </location>
    <ligand>
        <name>beta-D-galactose</name>
        <dbReference type="ChEBI" id="CHEBI:27667"/>
    </ligand>
</feature>
<evidence type="ECO:0000256" key="2">
    <source>
        <dbReference type="ARBA" id="ARBA00006206"/>
    </source>
</evidence>
<feature type="active site" description="Proton donor" evidence="6">
    <location>
        <position position="191"/>
    </location>
</feature>
<reference evidence="10 11" key="1">
    <citation type="submission" date="2024-11" db="EMBL/GenBank/DDBJ databases">
        <title>A near-complete genome assembly of Cinchona calisaya.</title>
        <authorList>
            <person name="Lian D.C."/>
            <person name="Zhao X.W."/>
            <person name="Wei L."/>
        </authorList>
    </citation>
    <scope>NUCLEOTIDE SEQUENCE [LARGE SCALE GENOMIC DNA]</scope>
    <source>
        <tissue evidence="10">Nenye</tissue>
    </source>
</reference>
<dbReference type="GO" id="GO:0004034">
    <property type="term" value="F:aldose 1-epimerase activity"/>
    <property type="evidence" value="ECO:0007669"/>
    <property type="project" value="UniProtKB-EC"/>
</dbReference>
<protein>
    <recommendedName>
        <fullName evidence="5">Aldose 1-epimerase</fullName>
        <ecNumber evidence="5">5.1.3.3</ecNumber>
    </recommendedName>
</protein>
<evidence type="ECO:0000256" key="4">
    <source>
        <dbReference type="ARBA" id="ARBA00023277"/>
    </source>
</evidence>
<dbReference type="EC" id="5.1.3.3" evidence="5"/>
<evidence type="ECO:0000256" key="3">
    <source>
        <dbReference type="ARBA" id="ARBA00023235"/>
    </source>
</evidence>
<dbReference type="NCBIfam" id="NF008277">
    <property type="entry name" value="PRK11055.1"/>
    <property type="match status" value="1"/>
</dbReference>
<keyword evidence="4 5" id="KW-0119">Carbohydrate metabolism</keyword>
<comment type="caution">
    <text evidence="10">The sequence shown here is derived from an EMBL/GenBank/DDBJ whole genome shotgun (WGS) entry which is preliminary data.</text>
</comment>
<dbReference type="SUPFAM" id="SSF74650">
    <property type="entry name" value="Galactose mutarotase-like"/>
    <property type="match status" value="1"/>
</dbReference>
<dbReference type="AlphaFoldDB" id="A0ABD3A7P6"/>
<evidence type="ECO:0000256" key="7">
    <source>
        <dbReference type="PIRSR" id="PIRSR005096-2"/>
    </source>
</evidence>
<keyword evidence="3 5" id="KW-0413">Isomerase</keyword>
<feature type="signal peptide" evidence="9">
    <location>
        <begin position="1"/>
        <end position="25"/>
    </location>
</feature>
<accession>A0ABD3A7P6</accession>
<feature type="binding site" evidence="8">
    <location>
        <begin position="89"/>
        <end position="90"/>
    </location>
    <ligand>
        <name>beta-D-galactose</name>
        <dbReference type="ChEBI" id="CHEBI:27667"/>
    </ligand>
</feature>
<keyword evidence="11" id="KW-1185">Reference proteome</keyword>
<comment type="similarity">
    <text evidence="2 5">Belongs to the aldose epimerase family.</text>
</comment>
<evidence type="ECO:0000313" key="10">
    <source>
        <dbReference type="EMBL" id="KAL3526502.1"/>
    </source>
</evidence>
<proteinExistence type="inferred from homology"/>
<comment type="pathway">
    <text evidence="1 5">Carbohydrate metabolism; hexose metabolism.</text>
</comment>
<dbReference type="InterPro" id="IPR008183">
    <property type="entry name" value="Aldose_1/G6P_1-epimerase"/>
</dbReference>
<feature type="chain" id="PRO_5044880773" description="Aldose 1-epimerase" evidence="9">
    <location>
        <begin position="26"/>
        <end position="365"/>
    </location>
</feature>
<dbReference type="EMBL" id="JBJUIK010000005">
    <property type="protein sequence ID" value="KAL3526502.1"/>
    <property type="molecule type" value="Genomic_DNA"/>
</dbReference>
<feature type="active site" description="Proton acceptor" evidence="6">
    <location>
        <position position="328"/>
    </location>
</feature>
<evidence type="ECO:0000256" key="6">
    <source>
        <dbReference type="PIRSR" id="PIRSR005096-1"/>
    </source>
</evidence>
<gene>
    <name evidence="10" type="ORF">ACH5RR_011158</name>
</gene>
<dbReference type="InterPro" id="IPR047215">
    <property type="entry name" value="Galactose_mutarotase-like"/>
</dbReference>
<keyword evidence="9" id="KW-0732">Signal</keyword>